<dbReference type="Proteomes" id="UP000006352">
    <property type="component" value="Unassembled WGS sequence"/>
</dbReference>
<gene>
    <name evidence="2" type="ORF">FIBRA_08874</name>
</gene>
<evidence type="ECO:0000313" key="3">
    <source>
        <dbReference type="Proteomes" id="UP000006352"/>
    </source>
</evidence>
<dbReference type="HOGENOM" id="CLU_1731497_0_0_1"/>
<protein>
    <submittedName>
        <fullName evidence="2">Uncharacterized protein</fullName>
    </submittedName>
</protein>
<name>J4GXJ7_9APHY</name>
<dbReference type="AlphaFoldDB" id="J4GXJ7"/>
<accession>J4GXJ7</accession>
<keyword evidence="3" id="KW-1185">Reference proteome</keyword>
<dbReference type="InParanoid" id="J4GXJ7"/>
<proteinExistence type="predicted"/>
<feature type="compositionally biased region" description="Basic and acidic residues" evidence="1">
    <location>
        <begin position="123"/>
        <end position="143"/>
    </location>
</feature>
<sequence length="151" mass="17036">MLEISVFVEESLEEWWKCLHVAEMMTYLARHPIPGNIWKAVEEAVEGAAYTRASQIASMQQWKAGEKALGPTMSTCLVFATIARPDKNDFQWDADMGVYVPTFVQMMCNRAALEVDRHAAVPSMEESKTKSKCRLPWEKESKPSARSSSGF</sequence>
<evidence type="ECO:0000256" key="1">
    <source>
        <dbReference type="SAM" id="MobiDB-lite"/>
    </source>
</evidence>
<feature type="region of interest" description="Disordered" evidence="1">
    <location>
        <begin position="123"/>
        <end position="151"/>
    </location>
</feature>
<evidence type="ECO:0000313" key="2">
    <source>
        <dbReference type="EMBL" id="CCM06595.1"/>
    </source>
</evidence>
<dbReference type="RefSeq" id="XP_012185878.1">
    <property type="nucleotide sequence ID" value="XM_012330488.1"/>
</dbReference>
<dbReference type="EMBL" id="HE797410">
    <property type="protein sequence ID" value="CCM06595.1"/>
    <property type="molecule type" value="Genomic_DNA"/>
</dbReference>
<reference evidence="2 3" key="1">
    <citation type="journal article" date="2012" name="Appl. Environ. Microbiol.">
        <title>Short-read sequencing for genomic analysis of the brown rot fungus Fibroporia radiculosa.</title>
        <authorList>
            <person name="Tang J.D."/>
            <person name="Perkins A.D."/>
            <person name="Sonstegard T.S."/>
            <person name="Schroeder S.G."/>
            <person name="Burgess S.C."/>
            <person name="Diehl S.V."/>
        </authorList>
    </citation>
    <scope>NUCLEOTIDE SEQUENCE [LARGE SCALE GENOMIC DNA]</scope>
    <source>
        <strain evidence="2 3">TFFH 294</strain>
    </source>
</reference>
<dbReference type="GeneID" id="24101495"/>
<organism evidence="2 3">
    <name type="scientific">Fibroporia radiculosa</name>
    <dbReference type="NCBI Taxonomy" id="599839"/>
    <lineage>
        <taxon>Eukaryota</taxon>
        <taxon>Fungi</taxon>
        <taxon>Dikarya</taxon>
        <taxon>Basidiomycota</taxon>
        <taxon>Agaricomycotina</taxon>
        <taxon>Agaricomycetes</taxon>
        <taxon>Polyporales</taxon>
        <taxon>Fibroporiaceae</taxon>
        <taxon>Fibroporia</taxon>
    </lineage>
</organism>